<evidence type="ECO:0000313" key="2">
    <source>
        <dbReference type="EMBL" id="KAJ1109686.1"/>
    </source>
</evidence>
<feature type="compositionally biased region" description="Acidic residues" evidence="1">
    <location>
        <begin position="31"/>
        <end position="45"/>
    </location>
</feature>
<keyword evidence="3" id="KW-1185">Reference proteome</keyword>
<feature type="compositionally biased region" description="Basic and acidic residues" evidence="1">
    <location>
        <begin position="88"/>
        <end position="100"/>
    </location>
</feature>
<reference evidence="2" key="1">
    <citation type="journal article" date="2022" name="bioRxiv">
        <title>Sequencing and chromosome-scale assembly of the giantPleurodeles waltlgenome.</title>
        <authorList>
            <person name="Brown T."/>
            <person name="Elewa A."/>
            <person name="Iarovenko S."/>
            <person name="Subramanian E."/>
            <person name="Araus A.J."/>
            <person name="Petzold A."/>
            <person name="Susuki M."/>
            <person name="Suzuki K.-i.T."/>
            <person name="Hayashi T."/>
            <person name="Toyoda A."/>
            <person name="Oliveira C."/>
            <person name="Osipova E."/>
            <person name="Leigh N.D."/>
            <person name="Simon A."/>
            <person name="Yun M.H."/>
        </authorList>
    </citation>
    <scope>NUCLEOTIDE SEQUENCE</scope>
    <source>
        <strain evidence="2">20211129_DDA</strain>
        <tissue evidence="2">Liver</tissue>
    </source>
</reference>
<name>A0AAV7N106_PLEWA</name>
<gene>
    <name evidence="2" type="ORF">NDU88_007046</name>
</gene>
<organism evidence="2 3">
    <name type="scientific">Pleurodeles waltl</name>
    <name type="common">Iberian ribbed newt</name>
    <dbReference type="NCBI Taxonomy" id="8319"/>
    <lineage>
        <taxon>Eukaryota</taxon>
        <taxon>Metazoa</taxon>
        <taxon>Chordata</taxon>
        <taxon>Craniata</taxon>
        <taxon>Vertebrata</taxon>
        <taxon>Euteleostomi</taxon>
        <taxon>Amphibia</taxon>
        <taxon>Batrachia</taxon>
        <taxon>Caudata</taxon>
        <taxon>Salamandroidea</taxon>
        <taxon>Salamandridae</taxon>
        <taxon>Pleurodelinae</taxon>
        <taxon>Pleurodeles</taxon>
    </lineage>
</organism>
<dbReference type="Proteomes" id="UP001066276">
    <property type="component" value="Chromosome 9"/>
</dbReference>
<accession>A0AAV7N106</accession>
<dbReference type="EMBL" id="JANPWB010000013">
    <property type="protein sequence ID" value="KAJ1109686.1"/>
    <property type="molecule type" value="Genomic_DNA"/>
</dbReference>
<comment type="caution">
    <text evidence="2">The sequence shown here is derived from an EMBL/GenBank/DDBJ whole genome shotgun (WGS) entry which is preliminary data.</text>
</comment>
<evidence type="ECO:0000256" key="1">
    <source>
        <dbReference type="SAM" id="MobiDB-lite"/>
    </source>
</evidence>
<dbReference type="AlphaFoldDB" id="A0AAV7N106"/>
<proteinExistence type="predicted"/>
<feature type="compositionally biased region" description="Basic and acidic residues" evidence="1">
    <location>
        <begin position="67"/>
        <end position="78"/>
    </location>
</feature>
<feature type="region of interest" description="Disordered" evidence="1">
    <location>
        <begin position="20"/>
        <end position="100"/>
    </location>
</feature>
<sequence length="100" mass="11476">MVTACRGERQVTRNISHFKRAGVPVDNRQADEEEDVVGEAGEEINDGSGGQEASSHTLHQPEEDDWETRSNSRRERYRLQPNPAPSHRLRDFSCLRHHNE</sequence>
<evidence type="ECO:0000313" key="3">
    <source>
        <dbReference type="Proteomes" id="UP001066276"/>
    </source>
</evidence>
<protein>
    <submittedName>
        <fullName evidence="2">Uncharacterized protein</fullName>
    </submittedName>
</protein>